<sequence>MSDLTTWRSLLYVPGNNAKFLSKAQSRGADALILDLEDSVPDGEKQAARNMLEEHLPGLSLGPSALAIRINGGMRAGIRDLEALLHLGISAIVLPKCEHPGKPIAIAEVLDDLEAERGIEAGSVAIIALVETPGGLAQVNAIAMAHPRVQALLLGSEDFAAACRMTPSRDSLLGAKQQIVYAARAANIVPLGLLDSVAVLDSTSIEDLAHEARRFGFSGATAVHPDAVPALNRGFAPPENEIAWARTVMETMRAAADEGKGAARLDGKMIDKPVQMQAEYILSRAGKSESGA</sequence>
<dbReference type="PANTHER" id="PTHR32308">
    <property type="entry name" value="LYASE BETA SUBUNIT, PUTATIVE (AFU_ORTHOLOGUE AFUA_4G13030)-RELATED"/>
    <property type="match status" value="1"/>
</dbReference>
<evidence type="ECO:0000313" key="6">
    <source>
        <dbReference type="EMBL" id="GAA5063982.1"/>
    </source>
</evidence>
<dbReference type="InterPro" id="IPR005000">
    <property type="entry name" value="Aldolase/citrate-lyase_domain"/>
</dbReference>
<dbReference type="EMBL" id="BAABHW010000001">
    <property type="protein sequence ID" value="GAA5063982.1"/>
    <property type="molecule type" value="Genomic_DNA"/>
</dbReference>
<evidence type="ECO:0000313" key="7">
    <source>
        <dbReference type="Proteomes" id="UP001499910"/>
    </source>
</evidence>
<protein>
    <submittedName>
        <fullName evidence="6">CoA ester lyase</fullName>
    </submittedName>
</protein>
<keyword evidence="3" id="KW-0479">Metal-binding</keyword>
<dbReference type="PIRSF" id="PIRSF015582">
    <property type="entry name" value="Cit_lyase_B"/>
    <property type="match status" value="1"/>
</dbReference>
<keyword evidence="7" id="KW-1185">Reference proteome</keyword>
<name>A0ABP9KQY5_9RHOB</name>
<evidence type="ECO:0000259" key="5">
    <source>
        <dbReference type="Pfam" id="PF03328"/>
    </source>
</evidence>
<dbReference type="RefSeq" id="WP_259547383.1">
    <property type="nucleotide sequence ID" value="NZ_BAABHW010000001.1"/>
</dbReference>
<dbReference type="GO" id="GO:0016829">
    <property type="term" value="F:lyase activity"/>
    <property type="evidence" value="ECO:0007669"/>
    <property type="project" value="UniProtKB-KW"/>
</dbReference>
<feature type="domain" description="HpcH/HpaI aldolase/citrate lyase" evidence="5">
    <location>
        <begin position="8"/>
        <end position="225"/>
    </location>
</feature>
<gene>
    <name evidence="6" type="ORF">GCM10023209_00070</name>
</gene>
<dbReference type="Gene3D" id="3.20.20.60">
    <property type="entry name" value="Phosphoenolpyruvate-binding domains"/>
    <property type="match status" value="1"/>
</dbReference>
<dbReference type="Proteomes" id="UP001499910">
    <property type="component" value="Unassembled WGS sequence"/>
</dbReference>
<comment type="cofactor">
    <cofactor evidence="1">
        <name>Mg(2+)</name>
        <dbReference type="ChEBI" id="CHEBI:18420"/>
    </cofactor>
</comment>
<proteinExistence type="inferred from homology"/>
<organism evidence="6 7">
    <name type="scientific">[Roseibacterium] beibuensis</name>
    <dbReference type="NCBI Taxonomy" id="1193142"/>
    <lineage>
        <taxon>Bacteria</taxon>
        <taxon>Pseudomonadati</taxon>
        <taxon>Pseudomonadota</taxon>
        <taxon>Alphaproteobacteria</taxon>
        <taxon>Rhodobacterales</taxon>
        <taxon>Roseobacteraceae</taxon>
        <taxon>Roseicyclus</taxon>
    </lineage>
</organism>
<dbReference type="SUPFAM" id="SSF51621">
    <property type="entry name" value="Phosphoenolpyruvate/pyruvate domain"/>
    <property type="match status" value="1"/>
</dbReference>
<evidence type="ECO:0000256" key="3">
    <source>
        <dbReference type="ARBA" id="ARBA00022723"/>
    </source>
</evidence>
<evidence type="ECO:0000256" key="2">
    <source>
        <dbReference type="ARBA" id="ARBA00005568"/>
    </source>
</evidence>
<accession>A0ABP9KQY5</accession>
<evidence type="ECO:0000256" key="1">
    <source>
        <dbReference type="ARBA" id="ARBA00001946"/>
    </source>
</evidence>
<comment type="caution">
    <text evidence="6">The sequence shown here is derived from an EMBL/GenBank/DDBJ whole genome shotgun (WGS) entry which is preliminary data.</text>
</comment>
<keyword evidence="4" id="KW-0460">Magnesium</keyword>
<dbReference type="Pfam" id="PF03328">
    <property type="entry name" value="HpcH_HpaI"/>
    <property type="match status" value="1"/>
</dbReference>
<comment type="similarity">
    <text evidence="2">Belongs to the HpcH/HpaI aldolase family.</text>
</comment>
<dbReference type="InterPro" id="IPR040442">
    <property type="entry name" value="Pyrv_kinase-like_dom_sf"/>
</dbReference>
<keyword evidence="6" id="KW-0456">Lyase</keyword>
<reference evidence="7" key="1">
    <citation type="journal article" date="2019" name="Int. J. Syst. Evol. Microbiol.">
        <title>The Global Catalogue of Microorganisms (GCM) 10K type strain sequencing project: providing services to taxonomists for standard genome sequencing and annotation.</title>
        <authorList>
            <consortium name="The Broad Institute Genomics Platform"/>
            <consortium name="The Broad Institute Genome Sequencing Center for Infectious Disease"/>
            <person name="Wu L."/>
            <person name="Ma J."/>
        </authorList>
    </citation>
    <scope>NUCLEOTIDE SEQUENCE [LARGE SCALE GENOMIC DNA]</scope>
    <source>
        <strain evidence="7">JCM 18015</strain>
    </source>
</reference>
<dbReference type="InterPro" id="IPR011206">
    <property type="entry name" value="Citrate_lyase_beta/mcl1/mcl2"/>
</dbReference>
<evidence type="ECO:0000256" key="4">
    <source>
        <dbReference type="ARBA" id="ARBA00022842"/>
    </source>
</evidence>
<dbReference type="PANTHER" id="PTHR32308:SF0">
    <property type="entry name" value="HPCH_HPAI ALDOLASE_CITRATE LYASE DOMAIN-CONTAINING PROTEIN"/>
    <property type="match status" value="1"/>
</dbReference>
<dbReference type="InterPro" id="IPR015813">
    <property type="entry name" value="Pyrv/PenolPyrv_kinase-like_dom"/>
</dbReference>